<evidence type="ECO:0000256" key="1">
    <source>
        <dbReference type="SAM" id="MobiDB-lite"/>
    </source>
</evidence>
<organism evidence="2 3">
    <name type="scientific">Turnera subulata</name>
    <dbReference type="NCBI Taxonomy" id="218843"/>
    <lineage>
        <taxon>Eukaryota</taxon>
        <taxon>Viridiplantae</taxon>
        <taxon>Streptophyta</taxon>
        <taxon>Embryophyta</taxon>
        <taxon>Tracheophyta</taxon>
        <taxon>Spermatophyta</taxon>
        <taxon>Magnoliopsida</taxon>
        <taxon>eudicotyledons</taxon>
        <taxon>Gunneridae</taxon>
        <taxon>Pentapetalae</taxon>
        <taxon>rosids</taxon>
        <taxon>fabids</taxon>
        <taxon>Malpighiales</taxon>
        <taxon>Passifloraceae</taxon>
        <taxon>Turnera</taxon>
    </lineage>
</organism>
<feature type="compositionally biased region" description="Basic residues" evidence="1">
    <location>
        <begin position="1"/>
        <end position="10"/>
    </location>
</feature>
<reference evidence="2" key="1">
    <citation type="submission" date="2022-02" db="EMBL/GenBank/DDBJ databases">
        <authorList>
            <person name="Henning P.M."/>
            <person name="McCubbin A.G."/>
            <person name="Shore J.S."/>
        </authorList>
    </citation>
    <scope>NUCLEOTIDE SEQUENCE</scope>
    <source>
        <strain evidence="2">F60SS</strain>
        <tissue evidence="2">Leaves</tissue>
    </source>
</reference>
<dbReference type="EMBL" id="JAKUCV010002781">
    <property type="protein sequence ID" value="KAJ4841411.1"/>
    <property type="molecule type" value="Genomic_DNA"/>
</dbReference>
<dbReference type="AlphaFoldDB" id="A0A9Q0JG54"/>
<reference evidence="2" key="2">
    <citation type="journal article" date="2023" name="Plants (Basel)">
        <title>Annotation of the Turnera subulata (Passifloraceae) Draft Genome Reveals the S-Locus Evolved after the Divergence of Turneroideae from Passifloroideae in a Stepwise Manner.</title>
        <authorList>
            <person name="Henning P.M."/>
            <person name="Roalson E.H."/>
            <person name="Mir W."/>
            <person name="McCubbin A.G."/>
            <person name="Shore J.S."/>
        </authorList>
    </citation>
    <scope>NUCLEOTIDE SEQUENCE</scope>
    <source>
        <strain evidence="2">F60SS</strain>
    </source>
</reference>
<evidence type="ECO:0000313" key="3">
    <source>
        <dbReference type="Proteomes" id="UP001141552"/>
    </source>
</evidence>
<comment type="caution">
    <text evidence="2">The sequence shown here is derived from an EMBL/GenBank/DDBJ whole genome shotgun (WGS) entry which is preliminary data.</text>
</comment>
<proteinExistence type="predicted"/>
<sequence length="100" mass="11724">MPSHHKRRISIRMPHDKGNDRNSKNKTSFSICIIFKQHEFASCSRNCRSTINRPKEKNYTENLKLITLMQSLISHSKNPIRKPKSIMLSSERKYVAIARL</sequence>
<evidence type="ECO:0000313" key="2">
    <source>
        <dbReference type="EMBL" id="KAJ4841411.1"/>
    </source>
</evidence>
<feature type="compositionally biased region" description="Basic and acidic residues" evidence="1">
    <location>
        <begin position="13"/>
        <end position="23"/>
    </location>
</feature>
<gene>
    <name evidence="2" type="ORF">Tsubulata_051286</name>
</gene>
<keyword evidence="3" id="KW-1185">Reference proteome</keyword>
<feature type="region of interest" description="Disordered" evidence="1">
    <location>
        <begin position="1"/>
        <end position="25"/>
    </location>
</feature>
<dbReference type="Proteomes" id="UP001141552">
    <property type="component" value="Unassembled WGS sequence"/>
</dbReference>
<accession>A0A9Q0JG54</accession>
<protein>
    <submittedName>
        <fullName evidence="2">Uncharacterized protein</fullName>
    </submittedName>
</protein>
<name>A0A9Q0JG54_9ROSI</name>